<feature type="transmembrane region" description="Helical" evidence="7">
    <location>
        <begin position="128"/>
        <end position="153"/>
    </location>
</feature>
<feature type="transmembrane region" description="Helical" evidence="7">
    <location>
        <begin position="439"/>
        <end position="458"/>
    </location>
</feature>
<evidence type="ECO:0000256" key="3">
    <source>
        <dbReference type="ARBA" id="ARBA00022692"/>
    </source>
</evidence>
<evidence type="ECO:0000256" key="7">
    <source>
        <dbReference type="SAM" id="Phobius"/>
    </source>
</evidence>
<evidence type="ECO:0000256" key="4">
    <source>
        <dbReference type="ARBA" id="ARBA00022989"/>
    </source>
</evidence>
<evidence type="ECO:0000259" key="8">
    <source>
        <dbReference type="Pfam" id="PF13515"/>
    </source>
</evidence>
<feature type="transmembrane region" description="Helical" evidence="7">
    <location>
        <begin position="99"/>
        <end position="116"/>
    </location>
</feature>
<dbReference type="EMBL" id="VZPE01000007">
    <property type="protein sequence ID" value="KAB0569283.1"/>
    <property type="molecule type" value="Genomic_DNA"/>
</dbReference>
<feature type="transmembrane region" description="Helical" evidence="7">
    <location>
        <begin position="341"/>
        <end position="359"/>
    </location>
</feature>
<feature type="domain" description="Integral membrane bound transporter" evidence="8">
    <location>
        <begin position="351"/>
        <end position="479"/>
    </location>
</feature>
<feature type="transmembrane region" description="Helical" evidence="7">
    <location>
        <begin position="72"/>
        <end position="93"/>
    </location>
</feature>
<dbReference type="InterPro" id="IPR049453">
    <property type="entry name" value="Memb_transporter_dom"/>
</dbReference>
<dbReference type="Pfam" id="PF13515">
    <property type="entry name" value="FUSC_2"/>
    <property type="match status" value="1"/>
</dbReference>
<evidence type="ECO:0000256" key="5">
    <source>
        <dbReference type="ARBA" id="ARBA00023136"/>
    </source>
</evidence>
<comment type="subcellular location">
    <subcellularLocation>
        <location evidence="1">Cell membrane</location>
        <topology evidence="1">Multi-pass membrane protein</topology>
    </subcellularLocation>
</comment>
<evidence type="ECO:0000256" key="2">
    <source>
        <dbReference type="ARBA" id="ARBA00022475"/>
    </source>
</evidence>
<keyword evidence="2" id="KW-1003">Cell membrane</keyword>
<dbReference type="AlphaFoldDB" id="A0A643EYX4"/>
<dbReference type="PANTHER" id="PTHR30509">
    <property type="entry name" value="P-HYDROXYBENZOIC ACID EFFLUX PUMP SUBUNIT-RELATED"/>
    <property type="match status" value="1"/>
</dbReference>
<feature type="transmembrane region" description="Helical" evidence="7">
    <location>
        <begin position="470"/>
        <end position="488"/>
    </location>
</feature>
<evidence type="ECO:0000256" key="1">
    <source>
        <dbReference type="ARBA" id="ARBA00004651"/>
    </source>
</evidence>
<reference evidence="9" key="1">
    <citation type="submission" date="2019-09" db="EMBL/GenBank/DDBJ databases">
        <title>Draft genome sequences of 48 bacterial type strains from the CCUG.</title>
        <authorList>
            <person name="Tunovic T."/>
            <person name="Pineiro-Iglesias B."/>
            <person name="Unosson C."/>
            <person name="Inganas E."/>
            <person name="Ohlen M."/>
            <person name="Cardew S."/>
            <person name="Jensie-Markopoulos S."/>
            <person name="Salva-Serra F."/>
            <person name="Jaen-Luchoro D."/>
            <person name="Karlsson R."/>
            <person name="Svensson-Stadler L."/>
            <person name="Chun J."/>
            <person name="Moore E."/>
        </authorList>
    </citation>
    <scope>NUCLEOTIDE SEQUENCE</scope>
    <source>
        <strain evidence="9">CCUG 50899</strain>
    </source>
</reference>
<dbReference type="PANTHER" id="PTHR30509:SF9">
    <property type="entry name" value="MULTIDRUG RESISTANCE PROTEIN MDTO"/>
    <property type="match status" value="1"/>
</dbReference>
<protein>
    <submittedName>
        <fullName evidence="9">FUSC family protein</fullName>
    </submittedName>
</protein>
<accession>A0A643EYX4</accession>
<comment type="similarity">
    <text evidence="6">Belongs to the YccS/YhfK family.</text>
</comment>
<name>A0A643EYX4_9HYPH</name>
<dbReference type="GO" id="GO:0005886">
    <property type="term" value="C:plasma membrane"/>
    <property type="evidence" value="ECO:0007669"/>
    <property type="project" value="UniProtKB-SubCell"/>
</dbReference>
<comment type="caution">
    <text evidence="9">The sequence shown here is derived from an EMBL/GenBank/DDBJ whole genome shotgun (WGS) entry which is preliminary data.</text>
</comment>
<feature type="transmembrane region" description="Helical" evidence="7">
    <location>
        <begin position="386"/>
        <end position="407"/>
    </location>
</feature>
<keyword evidence="5 7" id="KW-0472">Membrane</keyword>
<keyword evidence="3 7" id="KW-0812">Transmembrane</keyword>
<gene>
    <name evidence="9" type="ORF">F7Q93_16135</name>
</gene>
<keyword evidence="4 7" id="KW-1133">Transmembrane helix</keyword>
<evidence type="ECO:0000313" key="9">
    <source>
        <dbReference type="EMBL" id="KAB0569283.1"/>
    </source>
</evidence>
<feature type="transmembrane region" description="Helical" evidence="7">
    <location>
        <begin position="414"/>
        <end position="433"/>
    </location>
</feature>
<organism evidence="9">
    <name type="scientific">Brucella pituitosa</name>
    <dbReference type="NCBI Taxonomy" id="571256"/>
    <lineage>
        <taxon>Bacteria</taxon>
        <taxon>Pseudomonadati</taxon>
        <taxon>Pseudomonadota</taxon>
        <taxon>Alphaproteobacteria</taxon>
        <taxon>Hyphomicrobiales</taxon>
        <taxon>Brucellaceae</taxon>
        <taxon>Brucella/Ochrobactrum group</taxon>
        <taxon>Brucella</taxon>
    </lineage>
</organism>
<sequence length="639" mass="68893">MATSARTTTRGVVRESLADLAPFPGRLATSWRVAAVCALVAGIAMMFQIPESAISCYLVIFLMKADGAENTIVATAAIIAITLLVALMIPVLQWTVESALLRILVMIIVSFIFIFIGAASKLGEGGSIVALIIAFILSLVNEVPINGVISFALRYAWEMAILPMFVIAGFSLFFGRWSLSLLRAELRCRLLVARNALFLKSPGSSLPLQEKLGSANDDANKQAMLVKILHQTSRAKAARIQSDIPASYQLLFAVSALPSDTTDENKKEYIQHIDEMIEALDQGAEIPSPEQELGPLHSRQEAGILQAFRSIAGSENTTYSKGTGGSFFAQDAFTNPVYQRFALKTTLAAILCYMFYAAINWQGIHTAMVTCYVAAMGTAGDTIHKLALRITGCLIGAAIGIASLIYLMPQLESVGGLMVLVFCVALFAAWVTAGSEKVSYGGVQIGLAFTLTVLQGFGPTTDMDTARDRIIGILVGNFAVYIISTLVWPTPVTTVIRRKLADAARKVAEIAAAPENQRMNMISTVAETERLLNEVRYCFYLLPFEPSGLRPSAKLEKTFNVAVDQLASLNKDVYFSSEAIPDAVARLNILSSQIGSIGRQEEGLSDDTTSLVAEVKTAGAKQIDMHLTHLEQALADGKV</sequence>
<proteinExistence type="inferred from homology"/>
<evidence type="ECO:0000256" key="6">
    <source>
        <dbReference type="ARBA" id="ARBA00043993"/>
    </source>
</evidence>
<feature type="transmembrane region" description="Helical" evidence="7">
    <location>
        <begin position="159"/>
        <end position="179"/>
    </location>
</feature>
<feature type="transmembrane region" description="Helical" evidence="7">
    <location>
        <begin position="33"/>
        <end position="60"/>
    </location>
</feature>